<dbReference type="OrthoDB" id="329835at2759"/>
<dbReference type="AlphaFoldDB" id="M7SB68"/>
<dbReference type="InterPro" id="IPR013968">
    <property type="entry name" value="PKS_KR"/>
</dbReference>
<dbReference type="InterPro" id="IPR001227">
    <property type="entry name" value="Ac_transferase_dom_sf"/>
</dbReference>
<dbReference type="SMART" id="SM00826">
    <property type="entry name" value="PKS_DH"/>
    <property type="match status" value="1"/>
</dbReference>
<feature type="active site" description="Proton acceptor; for dehydratase activity" evidence="7">
    <location>
        <position position="163"/>
    </location>
</feature>
<dbReference type="PANTHER" id="PTHR43775:SF20">
    <property type="entry name" value="HYBRID PKS-NRPS SYNTHETASE APDA"/>
    <property type="match status" value="1"/>
</dbReference>
<keyword evidence="4" id="KW-0808">Transferase</keyword>
<dbReference type="Pfam" id="PF14765">
    <property type="entry name" value="PS-DH"/>
    <property type="match status" value="1"/>
</dbReference>
<dbReference type="OMA" id="QSITRWI"/>
<dbReference type="Gene3D" id="3.40.50.720">
    <property type="entry name" value="NAD(P)-binding Rossmann-like Domain"/>
    <property type="match status" value="1"/>
</dbReference>
<keyword evidence="1" id="KW-0596">Phosphopantetheine</keyword>
<dbReference type="Pfam" id="PF08242">
    <property type="entry name" value="Methyltransf_12"/>
    <property type="match status" value="1"/>
</dbReference>
<dbReference type="GO" id="GO:0004312">
    <property type="term" value="F:fatty acid synthase activity"/>
    <property type="evidence" value="ECO:0007669"/>
    <property type="project" value="TreeGrafter"/>
</dbReference>
<feature type="active site" description="Proton donor; for dehydratase activity" evidence="7">
    <location>
        <position position="338"/>
    </location>
</feature>
<dbReference type="GO" id="GO:0032259">
    <property type="term" value="P:methylation"/>
    <property type="evidence" value="ECO:0007669"/>
    <property type="project" value="UniProtKB-KW"/>
</dbReference>
<dbReference type="InterPro" id="IPR020807">
    <property type="entry name" value="PKS_DH"/>
</dbReference>
<dbReference type="STRING" id="1287681.M7SB68"/>
<dbReference type="InterPro" id="IPR036736">
    <property type="entry name" value="ACP-like_sf"/>
</dbReference>
<reference evidence="10" key="1">
    <citation type="journal article" date="2013" name="Genome Announc.">
        <title>Draft genome sequence of the grapevine dieback fungus Eutypa lata UCR-EL1.</title>
        <authorList>
            <person name="Blanco-Ulate B."/>
            <person name="Rolshausen P.E."/>
            <person name="Cantu D."/>
        </authorList>
    </citation>
    <scope>NUCLEOTIDE SEQUENCE [LARGE SCALE GENOMIC DNA]</scope>
    <source>
        <strain evidence="10">UCR-EL1</strain>
    </source>
</reference>
<evidence type="ECO:0000313" key="10">
    <source>
        <dbReference type="Proteomes" id="UP000012174"/>
    </source>
</evidence>
<dbReference type="CDD" id="cd02440">
    <property type="entry name" value="AdoMet_MTases"/>
    <property type="match status" value="1"/>
</dbReference>
<dbReference type="Gene3D" id="3.40.50.150">
    <property type="entry name" value="Vaccinia Virus protein VP39"/>
    <property type="match status" value="1"/>
</dbReference>
<evidence type="ECO:0000256" key="6">
    <source>
        <dbReference type="ARBA" id="ARBA00023268"/>
    </source>
</evidence>
<dbReference type="InterPro" id="IPR049552">
    <property type="entry name" value="PKS_DH_N"/>
</dbReference>
<protein>
    <submittedName>
        <fullName evidence="9">Putative polyketide synthase protein</fullName>
    </submittedName>
</protein>
<dbReference type="Pfam" id="PF21089">
    <property type="entry name" value="PKS_DH_N"/>
    <property type="match status" value="1"/>
</dbReference>
<keyword evidence="10" id="KW-1185">Reference proteome</keyword>
<evidence type="ECO:0000256" key="3">
    <source>
        <dbReference type="ARBA" id="ARBA00022603"/>
    </source>
</evidence>
<dbReference type="GO" id="GO:0016491">
    <property type="term" value="F:oxidoreductase activity"/>
    <property type="evidence" value="ECO:0007669"/>
    <property type="project" value="UniProtKB-KW"/>
</dbReference>
<evidence type="ECO:0000256" key="5">
    <source>
        <dbReference type="ARBA" id="ARBA00023002"/>
    </source>
</evidence>
<dbReference type="Proteomes" id="UP000012174">
    <property type="component" value="Unassembled WGS sequence"/>
</dbReference>
<dbReference type="PROSITE" id="PS00012">
    <property type="entry name" value="PHOSPHOPANTETHEINE"/>
    <property type="match status" value="1"/>
</dbReference>
<dbReference type="InterPro" id="IPR036291">
    <property type="entry name" value="NAD(P)-bd_dom_sf"/>
</dbReference>
<keyword evidence="6" id="KW-0511">Multifunctional enzyme</keyword>
<evidence type="ECO:0000256" key="2">
    <source>
        <dbReference type="ARBA" id="ARBA00022553"/>
    </source>
</evidence>
<dbReference type="EMBL" id="KB707629">
    <property type="protein sequence ID" value="EMR61412.1"/>
    <property type="molecule type" value="Genomic_DNA"/>
</dbReference>
<dbReference type="PROSITE" id="PS52019">
    <property type="entry name" value="PKS_MFAS_DH"/>
    <property type="match status" value="1"/>
</dbReference>
<gene>
    <name evidence="9" type="ORF">UCREL1_11662</name>
</gene>
<dbReference type="SUPFAM" id="SSF51735">
    <property type="entry name" value="NAD(P)-binding Rossmann-fold domains"/>
    <property type="match status" value="1"/>
</dbReference>
<dbReference type="Gene3D" id="1.10.1200.10">
    <property type="entry name" value="ACP-like"/>
    <property type="match status" value="1"/>
</dbReference>
<evidence type="ECO:0000256" key="7">
    <source>
        <dbReference type="PROSITE-ProRule" id="PRU01363"/>
    </source>
</evidence>
<dbReference type="GO" id="GO:0044550">
    <property type="term" value="P:secondary metabolite biosynthetic process"/>
    <property type="evidence" value="ECO:0007669"/>
    <property type="project" value="UniProtKB-ARBA"/>
</dbReference>
<dbReference type="InterPro" id="IPR006162">
    <property type="entry name" value="Ppantetheine_attach_site"/>
</dbReference>
<feature type="domain" description="PKS/mFAS DH" evidence="8">
    <location>
        <begin position="131"/>
        <end position="431"/>
    </location>
</feature>
<dbReference type="InterPro" id="IPR050091">
    <property type="entry name" value="PKS_NRPS_Biosynth_Enz"/>
</dbReference>
<name>M7SB68_EUTLA</name>
<accession>M7SB68</accession>
<organism evidence="9 10">
    <name type="scientific">Eutypa lata (strain UCR-EL1)</name>
    <name type="common">Grapevine dieback disease fungus</name>
    <name type="synonym">Eutypa armeniacae</name>
    <dbReference type="NCBI Taxonomy" id="1287681"/>
    <lineage>
        <taxon>Eukaryota</taxon>
        <taxon>Fungi</taxon>
        <taxon>Dikarya</taxon>
        <taxon>Ascomycota</taxon>
        <taxon>Pezizomycotina</taxon>
        <taxon>Sordariomycetes</taxon>
        <taxon>Xylariomycetidae</taxon>
        <taxon>Xylariales</taxon>
        <taxon>Diatrypaceae</taxon>
        <taxon>Eutypa</taxon>
    </lineage>
</organism>
<dbReference type="InterPro" id="IPR049551">
    <property type="entry name" value="PKS_DH_C"/>
</dbReference>
<dbReference type="HOGENOM" id="CLU_273105_0_0_1"/>
<feature type="region of interest" description="C-terminal hotdog fold" evidence="7">
    <location>
        <begin position="282"/>
        <end position="431"/>
    </location>
</feature>
<dbReference type="Pfam" id="PF08659">
    <property type="entry name" value="KR"/>
    <property type="match status" value="1"/>
</dbReference>
<dbReference type="KEGG" id="ela:UCREL1_11662"/>
<evidence type="ECO:0000259" key="8">
    <source>
        <dbReference type="PROSITE" id="PS52019"/>
    </source>
</evidence>
<feature type="region of interest" description="N-terminal hotdog fold" evidence="7">
    <location>
        <begin position="131"/>
        <end position="267"/>
    </location>
</feature>
<keyword evidence="3" id="KW-0489">Methyltransferase</keyword>
<dbReference type="PANTHER" id="PTHR43775">
    <property type="entry name" value="FATTY ACID SYNTHASE"/>
    <property type="match status" value="1"/>
</dbReference>
<dbReference type="Gene3D" id="3.30.70.3290">
    <property type="match status" value="1"/>
</dbReference>
<dbReference type="Pfam" id="PF23297">
    <property type="entry name" value="ACP_SdgA_C"/>
    <property type="match status" value="1"/>
</dbReference>
<evidence type="ECO:0000256" key="1">
    <source>
        <dbReference type="ARBA" id="ARBA00022450"/>
    </source>
</evidence>
<sequence>MVRPVMFKQAIEQAYAVKGPFDMMIELGPHPALKGPTLQTLQEVSGQDQSPHASLFQREVSSVESIADSLGRLWSLFGSKIVSLKGYDEYVSGNGTFKLAKGLPSYAWDHQTEYWIESRYSRAIRQRGPVHELLGHITPDSTDQDIRWRQIMKPAEVSWLMSHQLQDQIVFPAAGYLVTALEAAMGICHQRNISPCLIELLDVEFGKALVFHHENSDVEIIVSMTDVVPKTPKLLEAKFKYHAGDARGTGPLDLYASGRVQISLGDPSMDILPTRASQPPNLTKICEKDYYSASRDLGYQWTGPFVALDKCWRKLGSATGVLNIVEPSELLISPPVLDAAFQGTLLAYSYPYDGQNWTINVPGKVKRMSVNPPLCAEEVAKAEPLPFDATHDPDMTALYANVDIYPSGTVKNAIVQIEGLTCIPLSMASAHDDKEAFATIDWDVASPDALLVTEDDAFGPEEHALARHLERMAAFYFRDLKNILPAEAESQVSEELIHLLRYADKITSLQRQGATASWLDDWESDTYEELQLAGATFSHTVDVQMVQTMGAMIGRIARGKTSASEVILDNDLLGRFHNDALGPKLYNKYLGRIVKQLAHRNSHMDLLEVGAGTGAATRAILDSIGSSFASYVFTDVSTGFFESAKSWATPYMHKMTFKCLDASQDPISQGFAVQSYDVVVAALVLHATPVLEQTLHANNGRDSALVVREVPTLSYRVLDIEDPCRMEAFTLSEAFLCFQAEMLWQREGKGMSITVEHELVLNKEGRFMIPRVITSNSMNDRYNAAKRPIIGSFNRHTQTVAAVQSNEGPRYELRQEATSDFQNDQSLAVIDVTYSVTRAVRISEFSCLFVALALIRPIDTQIAFADQKTYWLAGLSGGLGLALYSWEDTSIGDMDLDTLLRGTRPKVEGSINLDALFQDNSLEFFIFFSSIVAVVGRPGQTYYSAANMFMASLAEQRRLKGLAASVIHIGPIYGVGYVAQQEEVIVNKEKLRSLALVPVSEREFYQLFSEAVISGRPGPAIRGPIELINGVRRIDWHDNDKPVWATEPMMDHFIRNPDGLATFASDAEFKVPLKTQLTEAGDRDRVYNIILEGLFPKICNIFQIDSSKVDKEALARMRLDEIGIDSLLAVEIRGWFMKTLEVNVPVLKILSGGPIRELKYLIRPRLIRKIKARIPRLTVA</sequence>
<dbReference type="InterPro" id="IPR042104">
    <property type="entry name" value="PKS_dehydratase_sf"/>
</dbReference>
<dbReference type="InterPro" id="IPR029063">
    <property type="entry name" value="SAM-dependent_MTases_sf"/>
</dbReference>
<evidence type="ECO:0000256" key="4">
    <source>
        <dbReference type="ARBA" id="ARBA00022679"/>
    </source>
</evidence>
<dbReference type="SUPFAM" id="SSF47336">
    <property type="entry name" value="ACP-like"/>
    <property type="match status" value="1"/>
</dbReference>
<dbReference type="SMART" id="SM00822">
    <property type="entry name" value="PKS_KR"/>
    <property type="match status" value="1"/>
</dbReference>
<proteinExistence type="predicted"/>
<dbReference type="GO" id="GO:0006633">
    <property type="term" value="P:fatty acid biosynthetic process"/>
    <property type="evidence" value="ECO:0007669"/>
    <property type="project" value="TreeGrafter"/>
</dbReference>
<dbReference type="InterPro" id="IPR057326">
    <property type="entry name" value="KR_dom"/>
</dbReference>
<dbReference type="InterPro" id="IPR049900">
    <property type="entry name" value="PKS_mFAS_DH"/>
</dbReference>
<evidence type="ECO:0000313" key="9">
    <source>
        <dbReference type="EMBL" id="EMR61412.1"/>
    </source>
</evidence>
<keyword evidence="5" id="KW-0560">Oxidoreductase</keyword>
<dbReference type="InterPro" id="IPR013217">
    <property type="entry name" value="Methyltransf_12"/>
</dbReference>
<dbReference type="GO" id="GO:0008168">
    <property type="term" value="F:methyltransferase activity"/>
    <property type="evidence" value="ECO:0007669"/>
    <property type="project" value="UniProtKB-KW"/>
</dbReference>
<dbReference type="SUPFAM" id="SSF53335">
    <property type="entry name" value="S-adenosyl-L-methionine-dependent methyltransferases"/>
    <property type="match status" value="1"/>
</dbReference>
<dbReference type="Gene3D" id="3.10.129.110">
    <property type="entry name" value="Polyketide synthase dehydratase"/>
    <property type="match status" value="1"/>
</dbReference>
<dbReference type="InterPro" id="IPR009081">
    <property type="entry name" value="PP-bd_ACP"/>
</dbReference>
<keyword evidence="2" id="KW-0597">Phosphoprotein</keyword>
<dbReference type="Gene3D" id="3.40.366.10">
    <property type="entry name" value="Malonyl-Coenzyme A Acyl Carrier Protein, domain 2"/>
    <property type="match status" value="1"/>
</dbReference>